<dbReference type="AlphaFoldDB" id="A0A0G7ZNC5"/>
<organism evidence="1 2">
    <name type="scientific">Candidatus Hepatoplasma crinochetorum</name>
    <dbReference type="NCBI Taxonomy" id="295596"/>
    <lineage>
        <taxon>Bacteria</taxon>
        <taxon>Bacillati</taxon>
        <taxon>Mycoplasmatota</taxon>
        <taxon>Mollicutes</taxon>
        <taxon>Candidatus Hepatoplasmataceae</taxon>
        <taxon>Candidatus Hepatoplasma</taxon>
    </lineage>
</organism>
<dbReference type="Proteomes" id="UP000242141">
    <property type="component" value="Unassembled WGS sequence"/>
</dbReference>
<name>A0A0G7ZNC5_9MOLU</name>
<gene>
    <name evidence="1" type="ORF">HEPPS_02430</name>
</gene>
<evidence type="ECO:0000313" key="1">
    <source>
        <dbReference type="EMBL" id="CRX37039.1"/>
    </source>
</evidence>
<protein>
    <submittedName>
        <fullName evidence="1">Uncharacterized protein</fullName>
    </submittedName>
</protein>
<accession>A0A0G7ZNC5</accession>
<dbReference type="EMBL" id="CWGI01000001">
    <property type="protein sequence ID" value="CRX37039.1"/>
    <property type="molecule type" value="Genomic_DNA"/>
</dbReference>
<sequence length="234" mass="28854">MTTIKEKVNIQYQFYKINQRLNLDNLDKLSKKDIKEIGRNFDYLLFNDYKKLLFEDWKKRNYHNNQLFLNKMKRLILKLDLRLYNYEDLNLQYMLARDFTNRRFFKTIETPYPSSYQGIKLSKIAYFLYKNVNQYLLDQNHIYQLENKGELIFSAFEIVFYNQKKQQIIDVFKYKEIKKVILYDYGFVIFARGDKNICFRYKDNYILYITLARIIKKFYFKVKIENKADTIKIL</sequence>
<proteinExistence type="predicted"/>
<reference evidence="2" key="1">
    <citation type="submission" date="2015-05" db="EMBL/GenBank/DDBJ databases">
        <authorList>
            <person name="Collingro A."/>
        </authorList>
    </citation>
    <scope>NUCLEOTIDE SEQUENCE [LARGE SCALE GENOMIC DNA]</scope>
    <source>
        <strain evidence="2">Ps</strain>
    </source>
</reference>
<evidence type="ECO:0000313" key="2">
    <source>
        <dbReference type="Proteomes" id="UP000242141"/>
    </source>
</evidence>
<keyword evidence="2" id="KW-1185">Reference proteome</keyword>